<dbReference type="Pfam" id="PF00440">
    <property type="entry name" value="TetR_N"/>
    <property type="match status" value="1"/>
</dbReference>
<dbReference type="PANTHER" id="PTHR30055:SF226">
    <property type="entry name" value="HTH-TYPE TRANSCRIPTIONAL REGULATOR PKSA"/>
    <property type="match status" value="1"/>
</dbReference>
<feature type="region of interest" description="Disordered" evidence="3">
    <location>
        <begin position="1"/>
        <end position="38"/>
    </location>
</feature>
<dbReference type="Gene3D" id="1.10.357.10">
    <property type="entry name" value="Tetracycline Repressor, domain 2"/>
    <property type="match status" value="1"/>
</dbReference>
<dbReference type="SUPFAM" id="SSF46689">
    <property type="entry name" value="Homeodomain-like"/>
    <property type="match status" value="1"/>
</dbReference>
<dbReference type="InterPro" id="IPR001647">
    <property type="entry name" value="HTH_TetR"/>
</dbReference>
<name>A0ABP7VMS4_9ACTN</name>
<organism evidence="5 6">
    <name type="scientific">Actinomadura miaoliensis</name>
    <dbReference type="NCBI Taxonomy" id="430685"/>
    <lineage>
        <taxon>Bacteria</taxon>
        <taxon>Bacillati</taxon>
        <taxon>Actinomycetota</taxon>
        <taxon>Actinomycetes</taxon>
        <taxon>Streptosporangiales</taxon>
        <taxon>Thermomonosporaceae</taxon>
        <taxon>Actinomadura</taxon>
    </lineage>
</organism>
<evidence type="ECO:0000256" key="3">
    <source>
        <dbReference type="SAM" id="MobiDB-lite"/>
    </source>
</evidence>
<dbReference type="PANTHER" id="PTHR30055">
    <property type="entry name" value="HTH-TYPE TRANSCRIPTIONAL REGULATOR RUTR"/>
    <property type="match status" value="1"/>
</dbReference>
<dbReference type="PROSITE" id="PS50977">
    <property type="entry name" value="HTH_TETR_2"/>
    <property type="match status" value="1"/>
</dbReference>
<accession>A0ABP7VMS4</accession>
<dbReference type="PROSITE" id="PS01081">
    <property type="entry name" value="HTH_TETR_1"/>
    <property type="match status" value="1"/>
</dbReference>
<feature type="DNA-binding region" description="H-T-H motif" evidence="2">
    <location>
        <begin position="60"/>
        <end position="79"/>
    </location>
</feature>
<comment type="caution">
    <text evidence="5">The sequence shown here is derived from an EMBL/GenBank/DDBJ whole genome shotgun (WGS) entry which is preliminary data.</text>
</comment>
<evidence type="ECO:0000313" key="6">
    <source>
        <dbReference type="Proteomes" id="UP001500683"/>
    </source>
</evidence>
<keyword evidence="1 2" id="KW-0238">DNA-binding</keyword>
<dbReference type="RefSeq" id="WP_344946240.1">
    <property type="nucleotide sequence ID" value="NZ_BAAAZG010000016.1"/>
</dbReference>
<feature type="compositionally biased region" description="Basic and acidic residues" evidence="3">
    <location>
        <begin position="1"/>
        <end position="11"/>
    </location>
</feature>
<proteinExistence type="predicted"/>
<dbReference type="InterPro" id="IPR041669">
    <property type="entry name" value="TetR_C_15"/>
</dbReference>
<dbReference type="InterPro" id="IPR023772">
    <property type="entry name" value="DNA-bd_HTH_TetR-type_CS"/>
</dbReference>
<evidence type="ECO:0000256" key="2">
    <source>
        <dbReference type="PROSITE-ProRule" id="PRU00335"/>
    </source>
</evidence>
<feature type="domain" description="HTH tetR-type" evidence="4">
    <location>
        <begin position="37"/>
        <end position="97"/>
    </location>
</feature>
<dbReference type="Pfam" id="PF17918">
    <property type="entry name" value="TetR_C_15"/>
    <property type="match status" value="1"/>
</dbReference>
<keyword evidence="6" id="KW-1185">Reference proteome</keyword>
<evidence type="ECO:0000313" key="5">
    <source>
        <dbReference type="EMBL" id="GAA4070667.1"/>
    </source>
</evidence>
<sequence length="248" mass="26106">MQDGRATREDGQAAQAAREGAGGGRGDRPRRRQARGERRIEQILAAAAEVFARSGYEAATTNAIASQAGISPGSLYQFFANKEAIAGALADRFVTQMGAAHREAFESVDPAAVPLPEMIDRMVDPILAFNVANPGFKALFARPDMPTGLADAARPIQAALLGRVEKMIAVRAPRLGPAERTRAARVLIQVFQALVPLVTSTDDEAERAALVVEMKKVLHGYLLRIGAGDVQAGDVQATEGQAGGPPAG</sequence>
<evidence type="ECO:0000256" key="1">
    <source>
        <dbReference type="ARBA" id="ARBA00023125"/>
    </source>
</evidence>
<reference evidence="6" key="1">
    <citation type="journal article" date="2019" name="Int. J. Syst. Evol. Microbiol.">
        <title>The Global Catalogue of Microorganisms (GCM) 10K type strain sequencing project: providing services to taxonomists for standard genome sequencing and annotation.</title>
        <authorList>
            <consortium name="The Broad Institute Genomics Platform"/>
            <consortium name="The Broad Institute Genome Sequencing Center for Infectious Disease"/>
            <person name="Wu L."/>
            <person name="Ma J."/>
        </authorList>
    </citation>
    <scope>NUCLEOTIDE SEQUENCE [LARGE SCALE GENOMIC DNA]</scope>
    <source>
        <strain evidence="6">JCM 16702</strain>
    </source>
</reference>
<dbReference type="EMBL" id="BAAAZG010000016">
    <property type="protein sequence ID" value="GAA4070667.1"/>
    <property type="molecule type" value="Genomic_DNA"/>
</dbReference>
<gene>
    <name evidence="5" type="ORF">GCM10022214_27930</name>
</gene>
<evidence type="ECO:0000259" key="4">
    <source>
        <dbReference type="PROSITE" id="PS50977"/>
    </source>
</evidence>
<dbReference type="InterPro" id="IPR009057">
    <property type="entry name" value="Homeodomain-like_sf"/>
</dbReference>
<dbReference type="InterPro" id="IPR050109">
    <property type="entry name" value="HTH-type_TetR-like_transc_reg"/>
</dbReference>
<dbReference type="Proteomes" id="UP001500683">
    <property type="component" value="Unassembled WGS sequence"/>
</dbReference>
<dbReference type="PRINTS" id="PR00455">
    <property type="entry name" value="HTHTETR"/>
</dbReference>
<protein>
    <submittedName>
        <fullName evidence="5">TetR/AcrR family transcriptional regulator</fullName>
    </submittedName>
</protein>